<dbReference type="CDD" id="cd09019">
    <property type="entry name" value="galactose_mutarotase_like"/>
    <property type="match status" value="1"/>
</dbReference>
<evidence type="ECO:0000256" key="3">
    <source>
        <dbReference type="ARBA" id="ARBA00023235"/>
    </source>
</evidence>
<dbReference type="SUPFAM" id="SSF74650">
    <property type="entry name" value="Galactose mutarotase-like"/>
    <property type="match status" value="1"/>
</dbReference>
<dbReference type="NCBIfam" id="NF008277">
    <property type="entry name" value="PRK11055.1"/>
    <property type="match status" value="1"/>
</dbReference>
<evidence type="ECO:0000313" key="10">
    <source>
        <dbReference type="Proteomes" id="UP000676325"/>
    </source>
</evidence>
<evidence type="ECO:0000256" key="2">
    <source>
        <dbReference type="ARBA" id="ARBA00006206"/>
    </source>
</evidence>
<evidence type="ECO:0000256" key="4">
    <source>
        <dbReference type="ARBA" id="ARBA00023277"/>
    </source>
</evidence>
<evidence type="ECO:0000256" key="5">
    <source>
        <dbReference type="PIRNR" id="PIRNR005096"/>
    </source>
</evidence>
<dbReference type="Proteomes" id="UP000676325">
    <property type="component" value="Unassembled WGS sequence"/>
</dbReference>
<dbReference type="PANTHER" id="PTHR10091:SF0">
    <property type="entry name" value="GALACTOSE MUTAROTASE"/>
    <property type="match status" value="1"/>
</dbReference>
<dbReference type="InterPro" id="IPR014718">
    <property type="entry name" value="GH-type_carb-bd"/>
</dbReference>
<dbReference type="PIRSF" id="PIRSF005096">
    <property type="entry name" value="GALM"/>
    <property type="match status" value="1"/>
</dbReference>
<dbReference type="InterPro" id="IPR047215">
    <property type="entry name" value="Galactose_mutarotase-like"/>
</dbReference>
<dbReference type="GO" id="GO:0033499">
    <property type="term" value="P:galactose catabolic process via UDP-galactose, Leloir pathway"/>
    <property type="evidence" value="ECO:0007669"/>
    <property type="project" value="TreeGrafter"/>
</dbReference>
<keyword evidence="4 5" id="KW-0119">Carbohydrate metabolism</keyword>
<organism evidence="9 10">
    <name type="scientific">Actinospica acidithermotolerans</name>
    <dbReference type="NCBI Taxonomy" id="2828514"/>
    <lineage>
        <taxon>Bacteria</taxon>
        <taxon>Bacillati</taxon>
        <taxon>Actinomycetota</taxon>
        <taxon>Actinomycetes</taxon>
        <taxon>Catenulisporales</taxon>
        <taxon>Actinospicaceae</taxon>
        <taxon>Actinospica</taxon>
    </lineage>
</organism>
<accession>A0A941EII7</accession>
<comment type="similarity">
    <text evidence="2 5">Belongs to the aldose epimerase family.</text>
</comment>
<evidence type="ECO:0000256" key="6">
    <source>
        <dbReference type="PIRSR" id="PIRSR005096-1"/>
    </source>
</evidence>
<feature type="active site" description="Proton donor" evidence="6">
    <location>
        <position position="183"/>
    </location>
</feature>
<dbReference type="Gene3D" id="2.70.98.10">
    <property type="match status" value="1"/>
</dbReference>
<comment type="caution">
    <text evidence="9">The sequence shown here is derived from an EMBL/GenBank/DDBJ whole genome shotgun (WGS) entry which is preliminary data.</text>
</comment>
<dbReference type="RefSeq" id="WP_212519410.1">
    <property type="nucleotide sequence ID" value="NZ_JAGSOH010000052.1"/>
</dbReference>
<sequence>MPAPSRDSFGSLPDGTAVSRWTLTDSTGAGASILDYGAIIQALRVPDRTGRAANVVLGFDNLADYLERSPFFGALIGRYGNRIAGGRFELDGTAYQLQLNDEDRPNSLHGGVPGFGARMWETAAAEEVEGGSAVTLTRVSPDGEEGFPGTLTVSVRYTLAHGRFTLDYTAETDATTIVNLTNHAHFNLAGEDSGTSILDHELSIAAQEILPVDTALIPLDSPITVAGTPFDFRTPRAIGARQDDPHPQFLLADGYDHCYLLTGGRTERPRNVASLKDPRSGRTMRLETTEPGIQVYNCSHFDGTLVGTSGVAYPKYGGVALETQHYPDSPNRPEFPSTVLKPGDVYRSTTVLDFTPDSQQA</sequence>
<dbReference type="PANTHER" id="PTHR10091">
    <property type="entry name" value="ALDOSE-1-EPIMERASE"/>
    <property type="match status" value="1"/>
</dbReference>
<dbReference type="GO" id="GO:0006006">
    <property type="term" value="P:glucose metabolic process"/>
    <property type="evidence" value="ECO:0007669"/>
    <property type="project" value="TreeGrafter"/>
</dbReference>
<protein>
    <recommendedName>
        <fullName evidence="5">Aldose 1-epimerase</fullName>
        <ecNumber evidence="5">5.1.3.3</ecNumber>
    </recommendedName>
</protein>
<comment type="pathway">
    <text evidence="1 5">Carbohydrate metabolism; hexose metabolism.</text>
</comment>
<feature type="binding site" evidence="7">
    <location>
        <position position="256"/>
    </location>
    <ligand>
        <name>beta-D-galactose</name>
        <dbReference type="ChEBI" id="CHEBI:27667"/>
    </ligand>
</feature>
<evidence type="ECO:0000256" key="1">
    <source>
        <dbReference type="ARBA" id="ARBA00005028"/>
    </source>
</evidence>
<dbReference type="GO" id="GO:0004034">
    <property type="term" value="F:aldose 1-epimerase activity"/>
    <property type="evidence" value="ECO:0007669"/>
    <property type="project" value="UniProtKB-EC"/>
</dbReference>
<feature type="active site" description="Proton acceptor" evidence="6">
    <location>
        <position position="322"/>
    </location>
</feature>
<dbReference type="Pfam" id="PF01263">
    <property type="entry name" value="Aldose_epim"/>
    <property type="match status" value="1"/>
</dbReference>
<keyword evidence="3 5" id="KW-0413">Isomerase</keyword>
<evidence type="ECO:0000256" key="8">
    <source>
        <dbReference type="PIRSR" id="PIRSR005096-3"/>
    </source>
</evidence>
<keyword evidence="10" id="KW-1185">Reference proteome</keyword>
<feature type="binding site" evidence="8">
    <location>
        <begin position="81"/>
        <end position="82"/>
    </location>
    <ligand>
        <name>beta-D-galactose</name>
        <dbReference type="ChEBI" id="CHEBI:27667"/>
    </ligand>
</feature>
<dbReference type="GO" id="GO:0005737">
    <property type="term" value="C:cytoplasm"/>
    <property type="evidence" value="ECO:0007669"/>
    <property type="project" value="TreeGrafter"/>
</dbReference>
<dbReference type="AlphaFoldDB" id="A0A941EII7"/>
<dbReference type="EC" id="5.1.3.3" evidence="5"/>
<dbReference type="InterPro" id="IPR015443">
    <property type="entry name" value="Aldose_1-epimerase"/>
</dbReference>
<evidence type="ECO:0000256" key="7">
    <source>
        <dbReference type="PIRSR" id="PIRSR005096-2"/>
    </source>
</evidence>
<comment type="catalytic activity">
    <reaction evidence="5">
        <text>alpha-D-glucose = beta-D-glucose</text>
        <dbReference type="Rhea" id="RHEA:10264"/>
        <dbReference type="ChEBI" id="CHEBI:15903"/>
        <dbReference type="ChEBI" id="CHEBI:17925"/>
        <dbReference type="EC" id="5.1.3.3"/>
    </reaction>
</comment>
<dbReference type="EMBL" id="JAGSOH010000052">
    <property type="protein sequence ID" value="MBR7828274.1"/>
    <property type="molecule type" value="Genomic_DNA"/>
</dbReference>
<dbReference type="GO" id="GO:0030246">
    <property type="term" value="F:carbohydrate binding"/>
    <property type="evidence" value="ECO:0007669"/>
    <property type="project" value="InterPro"/>
</dbReference>
<proteinExistence type="inferred from homology"/>
<reference evidence="9" key="1">
    <citation type="submission" date="2021-04" db="EMBL/GenBank/DDBJ databases">
        <title>Genome based classification of Actinospica acidithermotolerans sp. nov., an actinobacterium isolated from an Indonesian hot spring.</title>
        <authorList>
            <person name="Kusuma A.B."/>
            <person name="Putra K.E."/>
            <person name="Nafisah S."/>
            <person name="Loh J."/>
            <person name="Nouioui I."/>
            <person name="Goodfellow M."/>
        </authorList>
    </citation>
    <scope>NUCLEOTIDE SEQUENCE</scope>
    <source>
        <strain evidence="9">MGRD01-02</strain>
    </source>
</reference>
<dbReference type="InterPro" id="IPR008183">
    <property type="entry name" value="Aldose_1/G6P_1-epimerase"/>
</dbReference>
<gene>
    <name evidence="9" type="ORF">KDK95_18310</name>
</gene>
<name>A0A941EII7_9ACTN</name>
<evidence type="ECO:0000313" key="9">
    <source>
        <dbReference type="EMBL" id="MBR7828274.1"/>
    </source>
</evidence>
<dbReference type="InterPro" id="IPR011013">
    <property type="entry name" value="Gal_mutarotase_sf_dom"/>
</dbReference>